<comment type="similarity">
    <text evidence="1">Belongs to the band 7/mec-2 family.</text>
</comment>
<dbReference type="PANTHER" id="PTHR43327">
    <property type="entry name" value="STOMATIN-LIKE PROTEIN 2, MITOCHONDRIAL"/>
    <property type="match status" value="1"/>
</dbReference>
<dbReference type="AlphaFoldDB" id="A0A975XTW4"/>
<dbReference type="InterPro" id="IPR032435">
    <property type="entry name" value="STML2-like_C"/>
</dbReference>
<dbReference type="InterPro" id="IPR050710">
    <property type="entry name" value="Band7/mec-2_domain"/>
</dbReference>
<dbReference type="PANTHER" id="PTHR43327:SF10">
    <property type="entry name" value="STOMATIN-LIKE PROTEIN 2, MITOCHONDRIAL"/>
    <property type="match status" value="1"/>
</dbReference>
<keyword evidence="4" id="KW-1185">Reference proteome</keyword>
<protein>
    <submittedName>
        <fullName evidence="3">SPFH/Band 7/PHB domain protein</fullName>
    </submittedName>
</protein>
<reference evidence="3" key="1">
    <citation type="submission" date="2020-11" db="EMBL/GenBank/DDBJ databases">
        <title>Azospira inquinata sp. nov.</title>
        <authorList>
            <person name="Moe W.M."/>
            <person name="Mikes M.C."/>
        </authorList>
    </citation>
    <scope>NUCLEOTIDE SEQUENCE</scope>
    <source>
        <strain evidence="3">Azo-3</strain>
    </source>
</reference>
<dbReference type="EMBL" id="CP064782">
    <property type="protein sequence ID" value="QWT48166.1"/>
    <property type="molecule type" value="Genomic_DNA"/>
</dbReference>
<name>A0A975XTW4_9RHOO</name>
<gene>
    <name evidence="3" type="ORF">Azoinq_09825</name>
</gene>
<evidence type="ECO:0000259" key="2">
    <source>
        <dbReference type="SMART" id="SM00244"/>
    </source>
</evidence>
<dbReference type="CDD" id="cd08829">
    <property type="entry name" value="SPFH_paraslipin"/>
    <property type="match status" value="1"/>
</dbReference>
<dbReference type="FunFam" id="3.30.479.30:FF:000004">
    <property type="entry name" value="Putative membrane protease family, stomatin"/>
    <property type="match status" value="1"/>
</dbReference>
<dbReference type="GO" id="GO:0005886">
    <property type="term" value="C:plasma membrane"/>
    <property type="evidence" value="ECO:0007669"/>
    <property type="project" value="UniProtKB-ARBA"/>
</dbReference>
<dbReference type="GO" id="GO:0098552">
    <property type="term" value="C:side of membrane"/>
    <property type="evidence" value="ECO:0007669"/>
    <property type="project" value="UniProtKB-ARBA"/>
</dbReference>
<evidence type="ECO:0000313" key="3">
    <source>
        <dbReference type="EMBL" id="QWT48166.1"/>
    </source>
</evidence>
<sequence>MSFYFSLALVIAAGVFVLRMIQIVPQQSVFVVERLGSYHETLTAGLHFLVPFIDRIAYRHSLKEFPYDVDPQVCITHDNTQVQIDGILYYQVTDPKQASYGASNYEQAIEQLAKTTLRSEVGKRDLDKLLEDRDAINKSVVAALDEASSTWGVKVLRYEIKDIVPPESVLRAMQLQITAEREKRAKIAESEGERQKEINLAEGKKQASIALSEGAMTAAINKAKGEAESVKLVAEATSEALLRVAQAVNAPGGAGAVNLKVAEQYVAAFANLAKQGNTLIVPANLGDISTLIASAMKVVQTGNAPTPNH</sequence>
<dbReference type="Proteomes" id="UP000683428">
    <property type="component" value="Chromosome"/>
</dbReference>
<dbReference type="Pfam" id="PF01145">
    <property type="entry name" value="Band_7"/>
    <property type="match status" value="1"/>
</dbReference>
<dbReference type="KEGG" id="aiq:Azoinq_09825"/>
<dbReference type="RefSeq" id="WP_216129549.1">
    <property type="nucleotide sequence ID" value="NZ_CP064782.1"/>
</dbReference>
<dbReference type="Pfam" id="PF16200">
    <property type="entry name" value="Band_7_C"/>
    <property type="match status" value="1"/>
</dbReference>
<proteinExistence type="inferred from homology"/>
<organism evidence="3 4">
    <name type="scientific">Azospira inquinata</name>
    <dbReference type="NCBI Taxonomy" id="2785627"/>
    <lineage>
        <taxon>Bacteria</taxon>
        <taxon>Pseudomonadati</taxon>
        <taxon>Pseudomonadota</taxon>
        <taxon>Betaproteobacteria</taxon>
        <taxon>Rhodocyclales</taxon>
        <taxon>Rhodocyclaceae</taxon>
        <taxon>Azospira</taxon>
    </lineage>
</organism>
<feature type="domain" description="Band 7" evidence="2">
    <location>
        <begin position="19"/>
        <end position="177"/>
    </location>
</feature>
<dbReference type="InterPro" id="IPR001107">
    <property type="entry name" value="Band_7"/>
</dbReference>
<accession>A0A975XTW4</accession>
<evidence type="ECO:0000256" key="1">
    <source>
        <dbReference type="ARBA" id="ARBA00008164"/>
    </source>
</evidence>
<evidence type="ECO:0000313" key="4">
    <source>
        <dbReference type="Proteomes" id="UP000683428"/>
    </source>
</evidence>
<dbReference type="SMART" id="SM00244">
    <property type="entry name" value="PHB"/>
    <property type="match status" value="1"/>
</dbReference>